<gene>
    <name evidence="3" type="ORF">TRIVIDRAFT_228634</name>
</gene>
<evidence type="ECO:0000313" key="3">
    <source>
        <dbReference type="EMBL" id="EHK15608.1"/>
    </source>
</evidence>
<dbReference type="AlphaFoldDB" id="G9ND39"/>
<dbReference type="HOGENOM" id="CLU_836934_0_0_1"/>
<evidence type="ECO:0000256" key="1">
    <source>
        <dbReference type="SAM" id="MobiDB-lite"/>
    </source>
</evidence>
<organism evidence="3 4">
    <name type="scientific">Hypocrea virens (strain Gv29-8 / FGSC 10586)</name>
    <name type="common">Gliocladium virens</name>
    <name type="synonym">Trichoderma virens</name>
    <dbReference type="NCBI Taxonomy" id="413071"/>
    <lineage>
        <taxon>Eukaryota</taxon>
        <taxon>Fungi</taxon>
        <taxon>Dikarya</taxon>
        <taxon>Ascomycota</taxon>
        <taxon>Pezizomycotina</taxon>
        <taxon>Sordariomycetes</taxon>
        <taxon>Hypocreomycetidae</taxon>
        <taxon>Hypocreales</taxon>
        <taxon>Hypocreaceae</taxon>
        <taxon>Trichoderma</taxon>
    </lineage>
</organism>
<keyword evidence="2" id="KW-0812">Transmembrane</keyword>
<evidence type="ECO:0000313" key="4">
    <source>
        <dbReference type="Proteomes" id="UP000007115"/>
    </source>
</evidence>
<comment type="caution">
    <text evidence="3">The sequence shown here is derived from an EMBL/GenBank/DDBJ whole genome shotgun (WGS) entry which is preliminary data.</text>
</comment>
<dbReference type="RefSeq" id="XP_013949805.1">
    <property type="nucleotide sequence ID" value="XM_014094330.1"/>
</dbReference>
<evidence type="ECO:0000256" key="2">
    <source>
        <dbReference type="SAM" id="Phobius"/>
    </source>
</evidence>
<dbReference type="VEuPathDB" id="FungiDB:TRIVIDRAFT_228634"/>
<dbReference type="GeneID" id="25792188"/>
<protein>
    <submittedName>
        <fullName evidence="3">Uncharacterized protein</fullName>
    </submittedName>
</protein>
<dbReference type="OrthoDB" id="443402at2759"/>
<accession>G9ND39</accession>
<dbReference type="EMBL" id="ABDF02000092">
    <property type="protein sequence ID" value="EHK15608.1"/>
    <property type="molecule type" value="Genomic_DNA"/>
</dbReference>
<reference evidence="3 4" key="1">
    <citation type="journal article" date="2011" name="Genome Biol.">
        <title>Comparative genome sequence analysis underscores mycoparasitism as the ancestral life style of Trichoderma.</title>
        <authorList>
            <person name="Kubicek C.P."/>
            <person name="Herrera-Estrella A."/>
            <person name="Seidl-Seiboth V."/>
            <person name="Martinez D.A."/>
            <person name="Druzhinina I.S."/>
            <person name="Thon M."/>
            <person name="Zeilinger S."/>
            <person name="Casas-Flores S."/>
            <person name="Horwitz B.A."/>
            <person name="Mukherjee P.K."/>
            <person name="Mukherjee M."/>
            <person name="Kredics L."/>
            <person name="Alcaraz L.D."/>
            <person name="Aerts A."/>
            <person name="Antal Z."/>
            <person name="Atanasova L."/>
            <person name="Cervantes-Badillo M.G."/>
            <person name="Challacombe J."/>
            <person name="Chertkov O."/>
            <person name="McCluskey K."/>
            <person name="Coulpier F."/>
            <person name="Deshpande N."/>
            <person name="von Doehren H."/>
            <person name="Ebbole D.J."/>
            <person name="Esquivel-Naranjo E.U."/>
            <person name="Fekete E."/>
            <person name="Flipphi M."/>
            <person name="Glaser F."/>
            <person name="Gomez-Rodriguez E.Y."/>
            <person name="Gruber S."/>
            <person name="Han C."/>
            <person name="Henrissat B."/>
            <person name="Hermosa R."/>
            <person name="Hernandez-Onate M."/>
            <person name="Karaffa L."/>
            <person name="Kosti I."/>
            <person name="Le Crom S."/>
            <person name="Lindquist E."/>
            <person name="Lucas S."/>
            <person name="Luebeck M."/>
            <person name="Luebeck P.S."/>
            <person name="Margeot A."/>
            <person name="Metz B."/>
            <person name="Misra M."/>
            <person name="Nevalainen H."/>
            <person name="Omann M."/>
            <person name="Packer N."/>
            <person name="Perrone G."/>
            <person name="Uresti-Rivera E.E."/>
            <person name="Salamov A."/>
            <person name="Schmoll M."/>
            <person name="Seiboth B."/>
            <person name="Shapiro H."/>
            <person name="Sukno S."/>
            <person name="Tamayo-Ramos J.A."/>
            <person name="Tisch D."/>
            <person name="Wiest A."/>
            <person name="Wilkinson H.H."/>
            <person name="Zhang M."/>
            <person name="Coutinho P.M."/>
            <person name="Kenerley C.M."/>
            <person name="Monte E."/>
            <person name="Baker S.E."/>
            <person name="Grigoriev I.V."/>
        </authorList>
    </citation>
    <scope>NUCLEOTIDE SEQUENCE [LARGE SCALE GENOMIC DNA]</scope>
    <source>
        <strain evidence="4">Gv29-8 / FGSC 10586</strain>
    </source>
</reference>
<keyword evidence="2" id="KW-1133">Transmembrane helix</keyword>
<proteinExistence type="predicted"/>
<feature type="transmembrane region" description="Helical" evidence="2">
    <location>
        <begin position="311"/>
        <end position="331"/>
    </location>
</feature>
<dbReference type="InParanoid" id="G9ND39"/>
<dbReference type="eggNOG" id="ENOG502SA3X">
    <property type="taxonomic scope" value="Eukaryota"/>
</dbReference>
<keyword evidence="2" id="KW-0472">Membrane</keyword>
<name>G9ND39_HYPVG</name>
<sequence>MEPARDSQHALSMLECLNRAGHEPASSQAASVFTTQDDVNAIASPEDSQTHSNGGIRSDVSEGVDTGFQTLDTITDEEAISKEVVERYLAEEPKVKTMLRVAIAVTGKDRFPKAVSEIVDVLCTSVGWKGGSKTEELFFKLLKSEGGSRKVKEALTAQSDRLLEEIENIGENGLIDQLQQVAHEVEQEAIQRRIEDALLSLPEELRYTLQSVPKKDFRLSQEQDTSIWNQFKGWVEDSTQQRWDWWPMTARKRMLEPGESRLLWQTNGKEHWEELSSKQREAVEILLALLDDVPKSLPRCVGEPTTTSRSIMKFGTAGVMIAGAASLIYWLM</sequence>
<dbReference type="Proteomes" id="UP000007115">
    <property type="component" value="Unassembled WGS sequence"/>
</dbReference>
<feature type="region of interest" description="Disordered" evidence="1">
    <location>
        <begin position="43"/>
        <end position="62"/>
    </location>
</feature>
<feature type="compositionally biased region" description="Polar residues" evidence="1">
    <location>
        <begin position="46"/>
        <end position="55"/>
    </location>
</feature>
<keyword evidence="4" id="KW-1185">Reference proteome</keyword>